<feature type="compositionally biased region" description="Basic and acidic residues" evidence="9">
    <location>
        <begin position="66"/>
        <end position="78"/>
    </location>
</feature>
<evidence type="ECO:0000256" key="4">
    <source>
        <dbReference type="ARBA" id="ARBA00022729"/>
    </source>
</evidence>
<evidence type="ECO:0000256" key="5">
    <source>
        <dbReference type="ARBA" id="ARBA00022734"/>
    </source>
</evidence>
<name>N1R0A6_AEGTA</name>
<sequence length="466" mass="54371">MGAPDWKTDNWEKARMHETNTAGADELGCRDGFSMRERKTSKLRRHSQPRSKRRRREAPRVPFGKNSREPRYRVEFHPVDSPYHPENGQESEPMTDHEGRQYTCYLPVEETKTMKSIVPQNATNVIIESERKVKPKEPDELLEVLKDQCFYRHEGWWSYEFCYYGKIRQVHVENEKRLPICGERQEEAGAAATDQIFTTSGVPFGKNSREPRYRVEFHPVDSPYHPENGQESEPMTDHEGRQYTCYLPVEETKTMKSIVPQNATNVIIESERKVKPKEPDELLEVLKDQCFYRHEGWWSYEFCYYGKIRQVHVENEKVIQEYVLGEYDPDATDAYHDNHTSESADEDHVKDTSKRYHVHVYTNGTVCDLTDIPRYTEVRFVCSEPTVLISSIKEISSCKYVLTVQSPMLCKNPLFQEKRTFFIHCNESLAEAEAEAAEDDDSLPKEAQMSIVPNPDELHNYAAYAT</sequence>
<keyword evidence="4" id="KW-0732">Signal</keyword>
<evidence type="ECO:0000259" key="10">
    <source>
        <dbReference type="PROSITE" id="PS51914"/>
    </source>
</evidence>
<accession>N1R0A6</accession>
<keyword evidence="8" id="KW-0325">Glycoprotein</keyword>
<evidence type="ECO:0000256" key="8">
    <source>
        <dbReference type="ARBA" id="ARBA00023180"/>
    </source>
</evidence>
<feature type="compositionally biased region" description="Basic residues" evidence="9">
    <location>
        <begin position="41"/>
        <end position="57"/>
    </location>
</feature>
<feature type="domain" description="MRH" evidence="10">
    <location>
        <begin position="288"/>
        <end position="412"/>
    </location>
</feature>
<dbReference type="GO" id="GO:0005788">
    <property type="term" value="C:endoplasmic reticulum lumen"/>
    <property type="evidence" value="ECO:0007669"/>
    <property type="project" value="TreeGrafter"/>
</dbReference>
<dbReference type="Pfam" id="PF07915">
    <property type="entry name" value="PRKCSH"/>
    <property type="match status" value="2"/>
</dbReference>
<dbReference type="InterPro" id="IPR012913">
    <property type="entry name" value="OS9-like_dom"/>
</dbReference>
<dbReference type="GO" id="GO:0030968">
    <property type="term" value="P:endoplasmic reticulum unfolded protein response"/>
    <property type="evidence" value="ECO:0007669"/>
    <property type="project" value="InterPro"/>
</dbReference>
<dbReference type="SUPFAM" id="SSF50911">
    <property type="entry name" value="Mannose 6-phosphate receptor domain"/>
    <property type="match status" value="1"/>
</dbReference>
<evidence type="ECO:0000313" key="11">
    <source>
        <dbReference type="EnsemblPlants" id="EMT15315"/>
    </source>
</evidence>
<evidence type="ECO:0000256" key="6">
    <source>
        <dbReference type="ARBA" id="ARBA00022824"/>
    </source>
</evidence>
<dbReference type="InterPro" id="IPR045149">
    <property type="entry name" value="OS-9-like"/>
</dbReference>
<dbReference type="Gene3D" id="2.70.130.10">
    <property type="entry name" value="Mannose-6-phosphate receptor binding domain"/>
    <property type="match status" value="2"/>
</dbReference>
<comment type="subcellular location">
    <subcellularLocation>
        <location evidence="1">Endoplasmic reticulum</location>
    </subcellularLocation>
</comment>
<dbReference type="PANTHER" id="PTHR15414:SF0">
    <property type="entry name" value="ENDOPLASMIC RETICULUM LECTIN 1"/>
    <property type="match status" value="1"/>
</dbReference>
<keyword evidence="5" id="KW-0430">Lectin</keyword>
<reference evidence="11" key="1">
    <citation type="submission" date="2015-06" db="UniProtKB">
        <authorList>
            <consortium name="EnsemblPlants"/>
        </authorList>
    </citation>
    <scope>IDENTIFICATION</scope>
</reference>
<dbReference type="AlphaFoldDB" id="N1R0A6"/>
<proteinExistence type="inferred from homology"/>
<keyword evidence="7" id="KW-1015">Disulfide bond</keyword>
<dbReference type="GO" id="GO:0030246">
    <property type="term" value="F:carbohydrate binding"/>
    <property type="evidence" value="ECO:0007669"/>
    <property type="project" value="UniProtKB-KW"/>
</dbReference>
<dbReference type="PANTHER" id="PTHR15414">
    <property type="entry name" value="OS-9-RELATED"/>
    <property type="match status" value="1"/>
</dbReference>
<dbReference type="FunFam" id="2.70.130.10:FF:000021">
    <property type="entry name" value="Protein OS-9 homolog"/>
    <property type="match status" value="1"/>
</dbReference>
<comment type="similarity">
    <text evidence="2">Belongs to the OS-9 family.</text>
</comment>
<dbReference type="GO" id="GO:0030970">
    <property type="term" value="P:retrograde protein transport, ER to cytosol"/>
    <property type="evidence" value="ECO:0007669"/>
    <property type="project" value="TreeGrafter"/>
</dbReference>
<dbReference type="EnsemblPlants" id="EMT15315">
    <property type="protein sequence ID" value="EMT15315"/>
    <property type="gene ID" value="F775_24833"/>
</dbReference>
<feature type="region of interest" description="Disordered" evidence="9">
    <location>
        <begin position="1"/>
        <end position="98"/>
    </location>
</feature>
<dbReference type="PROSITE" id="PS51914">
    <property type="entry name" value="MRH"/>
    <property type="match status" value="1"/>
</dbReference>
<dbReference type="InterPro" id="IPR009011">
    <property type="entry name" value="Man6P_isomerase_rcpt-bd_dom_sf"/>
</dbReference>
<evidence type="ECO:0000256" key="7">
    <source>
        <dbReference type="ARBA" id="ARBA00023157"/>
    </source>
</evidence>
<keyword evidence="6" id="KW-0256">Endoplasmic reticulum</keyword>
<evidence type="ECO:0000256" key="3">
    <source>
        <dbReference type="ARBA" id="ARBA00018727"/>
    </source>
</evidence>
<evidence type="ECO:0000256" key="9">
    <source>
        <dbReference type="SAM" id="MobiDB-lite"/>
    </source>
</evidence>
<evidence type="ECO:0000256" key="2">
    <source>
        <dbReference type="ARBA" id="ARBA00009918"/>
    </source>
</evidence>
<organism evidence="11">
    <name type="scientific">Aegilops tauschii</name>
    <name type="common">Tausch's goatgrass</name>
    <name type="synonym">Aegilops squarrosa</name>
    <dbReference type="NCBI Taxonomy" id="37682"/>
    <lineage>
        <taxon>Eukaryota</taxon>
        <taxon>Viridiplantae</taxon>
        <taxon>Streptophyta</taxon>
        <taxon>Embryophyta</taxon>
        <taxon>Tracheophyta</taxon>
        <taxon>Spermatophyta</taxon>
        <taxon>Magnoliopsida</taxon>
        <taxon>Liliopsida</taxon>
        <taxon>Poales</taxon>
        <taxon>Poaceae</taxon>
        <taxon>BOP clade</taxon>
        <taxon>Pooideae</taxon>
        <taxon>Triticodae</taxon>
        <taxon>Triticeae</taxon>
        <taxon>Triticinae</taxon>
        <taxon>Aegilops</taxon>
    </lineage>
</organism>
<protein>
    <recommendedName>
        <fullName evidence="3">Protein OS-9 homolog</fullName>
    </recommendedName>
</protein>
<dbReference type="InterPro" id="IPR044865">
    <property type="entry name" value="MRH_dom"/>
</dbReference>
<feature type="compositionally biased region" description="Basic and acidic residues" evidence="9">
    <location>
        <begin position="27"/>
        <end position="40"/>
    </location>
</feature>
<evidence type="ECO:0000256" key="1">
    <source>
        <dbReference type="ARBA" id="ARBA00004240"/>
    </source>
</evidence>
<feature type="compositionally biased region" description="Basic and acidic residues" evidence="9">
    <location>
        <begin position="1"/>
        <end position="18"/>
    </location>
</feature>